<dbReference type="GO" id="GO:0000139">
    <property type="term" value="C:Golgi membrane"/>
    <property type="evidence" value="ECO:0007669"/>
    <property type="project" value="UniProtKB-SubCell"/>
</dbReference>
<keyword evidence="13" id="KW-0333">Golgi apparatus</keyword>
<evidence type="ECO:0000256" key="1">
    <source>
        <dbReference type="ARBA" id="ARBA00001936"/>
    </source>
</evidence>
<keyword evidence="11" id="KW-0735">Signal-anchor</keyword>
<evidence type="ECO:0000256" key="16">
    <source>
        <dbReference type="ARBA" id="ARBA00023180"/>
    </source>
</evidence>
<evidence type="ECO:0000313" key="28">
    <source>
        <dbReference type="WBParaSite" id="SSTP_0000883500.1"/>
    </source>
</evidence>
<dbReference type="Proteomes" id="UP000035681">
    <property type="component" value="Unplaced"/>
</dbReference>
<keyword evidence="9 26" id="KW-0812">Transmembrane</keyword>
<dbReference type="GO" id="GO:0006487">
    <property type="term" value="P:protein N-linked glycosylation"/>
    <property type="evidence" value="ECO:0007669"/>
    <property type="project" value="TreeGrafter"/>
</dbReference>
<reference evidence="28" key="1">
    <citation type="submission" date="2015-08" db="UniProtKB">
        <authorList>
            <consortium name="WormBaseParasite"/>
        </authorList>
    </citation>
    <scope>IDENTIFICATION</scope>
</reference>
<evidence type="ECO:0000256" key="5">
    <source>
        <dbReference type="ARBA" id="ARBA00012613"/>
    </source>
</evidence>
<evidence type="ECO:0000256" key="19">
    <source>
        <dbReference type="ARBA" id="ARBA00031203"/>
    </source>
</evidence>
<dbReference type="UniPathway" id="UPA00378"/>
<evidence type="ECO:0000256" key="26">
    <source>
        <dbReference type="SAM" id="Phobius"/>
    </source>
</evidence>
<keyword evidence="14 26" id="KW-0472">Membrane</keyword>
<evidence type="ECO:0000256" key="13">
    <source>
        <dbReference type="ARBA" id="ARBA00023034"/>
    </source>
</evidence>
<feature type="transmembrane region" description="Helical" evidence="26">
    <location>
        <begin position="7"/>
        <end position="28"/>
    </location>
</feature>
<dbReference type="WBParaSite" id="TCONS_00015858.p1">
    <property type="protein sequence ID" value="TCONS_00015858.p1"/>
    <property type="gene ID" value="XLOC_010615"/>
</dbReference>
<evidence type="ECO:0000256" key="6">
    <source>
        <dbReference type="ARBA" id="ARBA00014817"/>
    </source>
</evidence>
<evidence type="ECO:0000256" key="14">
    <source>
        <dbReference type="ARBA" id="ARBA00023136"/>
    </source>
</evidence>
<evidence type="ECO:0000256" key="10">
    <source>
        <dbReference type="ARBA" id="ARBA00022723"/>
    </source>
</evidence>
<keyword evidence="10 24" id="KW-0479">Metal-binding</keyword>
<comment type="similarity">
    <text evidence="4">Belongs to the glycosyltransferase 16 (GT16) protein family.</text>
</comment>
<dbReference type="Pfam" id="PF05060">
    <property type="entry name" value="MGAT2"/>
    <property type="match status" value="1"/>
</dbReference>
<comment type="pathway">
    <text evidence="3">Protein modification; protein glycosylation.</text>
</comment>
<evidence type="ECO:0000256" key="8">
    <source>
        <dbReference type="ARBA" id="ARBA00022679"/>
    </source>
</evidence>
<feature type="binding site" evidence="23">
    <location>
        <position position="135"/>
    </location>
    <ligand>
        <name>substrate</name>
    </ligand>
</feature>
<feature type="binding site" evidence="24">
    <location>
        <position position="356"/>
    </location>
    <ligand>
        <name>Mn(2+)</name>
        <dbReference type="ChEBI" id="CHEBI:29035"/>
    </ligand>
</feature>
<feature type="binding site" evidence="24">
    <location>
        <position position="242"/>
    </location>
    <ligand>
        <name>Mn(2+)</name>
        <dbReference type="ChEBI" id="CHEBI:29035"/>
    </ligand>
</feature>
<evidence type="ECO:0000256" key="7">
    <source>
        <dbReference type="ARBA" id="ARBA00022676"/>
    </source>
</evidence>
<dbReference type="InterPro" id="IPR007754">
    <property type="entry name" value="GlcNAc_II"/>
</dbReference>
<comment type="cofactor">
    <cofactor evidence="1 24">
        <name>Mn(2+)</name>
        <dbReference type="ChEBI" id="CHEBI:29035"/>
    </cofactor>
</comment>
<dbReference type="GO" id="GO:0005795">
    <property type="term" value="C:Golgi stack"/>
    <property type="evidence" value="ECO:0007669"/>
    <property type="project" value="InterPro"/>
</dbReference>
<dbReference type="PANTHER" id="PTHR12871">
    <property type="entry name" value="BETA-1,2-N-ACETYLGLUCOSAMINYLTRANSFERASE II"/>
    <property type="match status" value="1"/>
</dbReference>
<keyword evidence="17 24" id="KW-0464">Manganese</keyword>
<dbReference type="PANTHER" id="PTHR12871:SF0">
    <property type="entry name" value="ALPHA-1,6-MANNOSYL-GLYCOPROTEIN 2-BETA-N-ACETYLGLUCOSAMINYLTRANSFERASE"/>
    <property type="match status" value="1"/>
</dbReference>
<dbReference type="STRING" id="6248.A0A0K0EH77"/>
<evidence type="ECO:0000256" key="18">
    <source>
        <dbReference type="ARBA" id="ARBA00029663"/>
    </source>
</evidence>
<accession>A0A0K0EH77</accession>
<feature type="disulfide bond" evidence="25">
    <location>
        <begin position="321"/>
        <end position="420"/>
    </location>
</feature>
<proteinExistence type="inferred from homology"/>
<evidence type="ECO:0000256" key="24">
    <source>
        <dbReference type="PIRSR" id="PIRSR607754-2"/>
    </source>
</evidence>
<keyword evidence="7" id="KW-0328">Glycosyltransferase</keyword>
<dbReference type="GO" id="GO:0009312">
    <property type="term" value="P:oligosaccharide biosynthetic process"/>
    <property type="evidence" value="ECO:0007669"/>
    <property type="project" value="InterPro"/>
</dbReference>
<feature type="binding site" evidence="23">
    <location>
        <begin position="104"/>
        <end position="108"/>
    </location>
    <ligand>
        <name>substrate</name>
    </ligand>
</feature>
<dbReference type="InterPro" id="IPR029044">
    <property type="entry name" value="Nucleotide-diphossugar_trans"/>
</dbReference>
<feature type="disulfide bond" evidence="25">
    <location>
        <begin position="360"/>
        <end position="367"/>
    </location>
</feature>
<evidence type="ECO:0000256" key="11">
    <source>
        <dbReference type="ARBA" id="ARBA00022968"/>
    </source>
</evidence>
<evidence type="ECO:0000256" key="17">
    <source>
        <dbReference type="ARBA" id="ARBA00023211"/>
    </source>
</evidence>
<feature type="disulfide bond" evidence="25">
    <location>
        <begin position="316"/>
        <end position="339"/>
    </location>
</feature>
<comment type="subcellular location">
    <subcellularLocation>
        <location evidence="2">Golgi apparatus membrane</location>
        <topology evidence="2">Single-pass type II membrane protein</topology>
    </subcellularLocation>
</comment>
<comment type="catalytic activity">
    <reaction evidence="22">
        <text>an N(4)-{beta-D-GlcNAc-(1-&gt;2)-alpha-D-Man-(1-&gt;3)-[alpha-D-Man-(1-&gt;6)]-beta-D-Man-(1-&gt;4)-beta-D-GlcNAc-(1-&gt;4)-beta-D-GlcNAc}-L-asparaginyl-[protein] + UDP-N-acetyl-alpha-D-glucosamine = N(4)-{beta-D-GlcNAc-(1-&gt;2)-alpha-D-Man-(1-&gt;3)-[beta-D-GlcNAc-(1-&gt;2)-alpha-D-Man-(1-&gt;6)]-beta-D-Man-(1-&gt;4)-beta-D-GlcNAc-(1-&gt;4)-beta-D-GlcNAc}-L-asparaginyl-[protein] + UDP + H(+)</text>
        <dbReference type="Rhea" id="RHEA:12941"/>
        <dbReference type="Rhea" id="RHEA-COMP:13526"/>
        <dbReference type="Rhea" id="RHEA-COMP:14369"/>
        <dbReference type="ChEBI" id="CHEBI:15378"/>
        <dbReference type="ChEBI" id="CHEBI:57705"/>
        <dbReference type="ChEBI" id="CHEBI:58223"/>
        <dbReference type="ChEBI" id="CHEBI:60615"/>
        <dbReference type="ChEBI" id="CHEBI:60651"/>
        <dbReference type="EC" id="2.4.1.143"/>
    </reaction>
</comment>
<feature type="binding site" evidence="23">
    <location>
        <begin position="210"/>
        <end position="214"/>
    </location>
    <ligand>
        <name>substrate</name>
    </ligand>
</feature>
<evidence type="ECO:0000256" key="2">
    <source>
        <dbReference type="ARBA" id="ARBA00004323"/>
    </source>
</evidence>
<evidence type="ECO:0000256" key="3">
    <source>
        <dbReference type="ARBA" id="ARBA00004922"/>
    </source>
</evidence>
<evidence type="ECO:0000256" key="25">
    <source>
        <dbReference type="PIRSR" id="PIRSR607754-3"/>
    </source>
</evidence>
<keyword evidence="16" id="KW-0325">Glycoprotein</keyword>
<keyword evidence="8" id="KW-0808">Transferase</keyword>
<evidence type="ECO:0000256" key="9">
    <source>
        <dbReference type="ARBA" id="ARBA00022692"/>
    </source>
</evidence>
<feature type="disulfide bond" evidence="25">
    <location>
        <begin position="177"/>
        <end position="191"/>
    </location>
</feature>
<evidence type="ECO:0000256" key="20">
    <source>
        <dbReference type="ARBA" id="ARBA00032552"/>
    </source>
</evidence>
<evidence type="ECO:0000256" key="21">
    <source>
        <dbReference type="ARBA" id="ARBA00032915"/>
    </source>
</evidence>
<organism evidence="28">
    <name type="scientific">Strongyloides stercoralis</name>
    <name type="common">Threadworm</name>
    <dbReference type="NCBI Taxonomy" id="6248"/>
    <lineage>
        <taxon>Eukaryota</taxon>
        <taxon>Metazoa</taxon>
        <taxon>Ecdysozoa</taxon>
        <taxon>Nematoda</taxon>
        <taxon>Chromadorea</taxon>
        <taxon>Rhabditida</taxon>
        <taxon>Tylenchina</taxon>
        <taxon>Panagrolaimomorpha</taxon>
        <taxon>Strongyloidoidea</taxon>
        <taxon>Strongyloididae</taxon>
        <taxon>Strongyloides</taxon>
    </lineage>
</organism>
<evidence type="ECO:0000256" key="12">
    <source>
        <dbReference type="ARBA" id="ARBA00022989"/>
    </source>
</evidence>
<keyword evidence="27" id="KW-1185">Reference proteome</keyword>
<sequence>MSRFRKTYRVFVIICLLTLFFVFFNVLLNSNLKDYERKINVFEKIDINSIINSTANISKNTHLSSIGLPPNEVIDIFNYINNNYDMLNYDKFEKNNIQYIILVQVHNRLDYLQILINSLENVNGIENCLIIFSHDVYKSEIDKPIKNITFGRVLQIYFPYNLQLFPNIFPGFSNNDCSPSVTKNEGIKLNCSSKDQYDTYGHFRDPNLSQIKHHWWWKLNFVFEKVFKRFKTSGKIILIEEDHYVMPDMLHILNLITIKKEKLCSDCNIIVLGSYKFDEKEYVNNINKISVMQWYSSMHNMGMVIDTNLWNNINKCSELFCTYDDYNWDWTLLKVSLECMDKKMKALSITSPRILHIGDCGIHKHDCQSQKSLLIATNLLELSKNDLFPVNLIVDATSKKSPKPPKPNGGWNDIRDHYLCLHNSYVLPKNKNNNFFSTKYQNYRNNSGFFPFMDLNFLQTLP</sequence>
<evidence type="ECO:0000256" key="23">
    <source>
        <dbReference type="PIRSR" id="PIRSR607754-1"/>
    </source>
</evidence>
<protein>
    <recommendedName>
        <fullName evidence="6">Alpha-1,6-mannosyl-glycoprotein 2-beta-N-acetylglucosaminyltransferase</fullName>
        <ecNumber evidence="5">2.4.1.143</ecNumber>
    </recommendedName>
    <alternativeName>
        <fullName evidence="21">Beta-1,2-N-acetylglucosaminyltransferase II</fullName>
    </alternativeName>
    <alternativeName>
        <fullName evidence="20">GlcNAc-T II</fullName>
    </alternativeName>
    <alternativeName>
        <fullName evidence="19">Mannoside acetylglucosaminyltransferase 2</fullName>
    </alternativeName>
    <alternativeName>
        <fullName evidence="18">N-glycosyl-oligosaccharide-glycoprotein N-acetylglucosaminyltransferase II</fullName>
    </alternativeName>
</protein>
<name>A0A0K0EH77_STRER</name>
<dbReference type="EC" id="2.4.1.143" evidence="5"/>
<keyword evidence="15 25" id="KW-1015">Disulfide bond</keyword>
<evidence type="ECO:0000256" key="22">
    <source>
        <dbReference type="ARBA" id="ARBA00093257"/>
    </source>
</evidence>
<dbReference type="WBParaSite" id="SSTP_0000883500.1">
    <property type="protein sequence ID" value="SSTP_0000883500.1"/>
    <property type="gene ID" value="SSTP_0000883500"/>
</dbReference>
<keyword evidence="12 26" id="KW-1133">Transmembrane helix</keyword>
<dbReference type="Gene3D" id="3.90.550.10">
    <property type="entry name" value="Spore Coat Polysaccharide Biosynthesis Protein SpsA, Chain A"/>
    <property type="match status" value="1"/>
</dbReference>
<dbReference type="AlphaFoldDB" id="A0A0K0EH77"/>
<evidence type="ECO:0000256" key="4">
    <source>
        <dbReference type="ARBA" id="ARBA00011011"/>
    </source>
</evidence>
<feature type="disulfide bond" evidence="25">
    <location>
        <begin position="264"/>
        <end position="267"/>
    </location>
</feature>
<evidence type="ECO:0000256" key="15">
    <source>
        <dbReference type="ARBA" id="ARBA00023157"/>
    </source>
</evidence>
<evidence type="ECO:0000313" key="27">
    <source>
        <dbReference type="Proteomes" id="UP000035681"/>
    </source>
</evidence>
<dbReference type="GO" id="GO:0008455">
    <property type="term" value="F:alpha-1,6-mannosylglycoprotein 2-beta-N-acetylglucosaminyltransferase activity"/>
    <property type="evidence" value="ECO:0007669"/>
    <property type="project" value="UniProtKB-EC"/>
</dbReference>
<dbReference type="GO" id="GO:0046872">
    <property type="term" value="F:metal ion binding"/>
    <property type="evidence" value="ECO:0007669"/>
    <property type="project" value="UniProtKB-KW"/>
</dbReference>